<evidence type="ECO:0000256" key="1">
    <source>
        <dbReference type="ARBA" id="ARBA00004112"/>
    </source>
</evidence>
<dbReference type="SUPFAM" id="SSF52540">
    <property type="entry name" value="P-loop containing nucleoside triphosphate hydrolases"/>
    <property type="match status" value="1"/>
</dbReference>
<dbReference type="SMART" id="SM00173">
    <property type="entry name" value="RAS"/>
    <property type="match status" value="1"/>
</dbReference>
<dbReference type="PANTHER" id="PTHR47980">
    <property type="entry name" value="LD44762P"/>
    <property type="match status" value="1"/>
</dbReference>
<evidence type="ECO:0000256" key="3">
    <source>
        <dbReference type="ARBA" id="ARBA00022741"/>
    </source>
</evidence>
<dbReference type="InterPro" id="IPR027417">
    <property type="entry name" value="P-loop_NTPase"/>
</dbReference>
<dbReference type="Pfam" id="PF00071">
    <property type="entry name" value="Ras"/>
    <property type="match status" value="1"/>
</dbReference>
<dbReference type="PROSITE" id="PS00675">
    <property type="entry name" value="SIGMA54_INTERACT_1"/>
    <property type="match status" value="1"/>
</dbReference>
<keyword evidence="6" id="KW-0449">Lipoprotein</keyword>
<evidence type="ECO:0000256" key="2">
    <source>
        <dbReference type="ARBA" id="ARBA00004308"/>
    </source>
</evidence>
<dbReference type="InterPro" id="IPR025662">
    <property type="entry name" value="Sigma_54_int_dom_ATP-bd_1"/>
</dbReference>
<dbReference type="GO" id="GO:0003924">
    <property type="term" value="F:GTPase activity"/>
    <property type="evidence" value="ECO:0007669"/>
    <property type="project" value="InterPro"/>
</dbReference>
<keyword evidence="3" id="KW-0547">Nucleotide-binding</keyword>
<evidence type="ECO:0000313" key="7">
    <source>
        <dbReference type="EMBL" id="QKU35523.1"/>
    </source>
</evidence>
<dbReference type="SMART" id="SM00175">
    <property type="entry name" value="RAB"/>
    <property type="match status" value="1"/>
</dbReference>
<accession>A0A6N1NW88</accession>
<organism evidence="7">
    <name type="scientific">Tupanvirus soda lake</name>
    <dbReference type="NCBI Taxonomy" id="2126985"/>
    <lineage>
        <taxon>Viruses</taxon>
        <taxon>Varidnaviria</taxon>
        <taxon>Bamfordvirae</taxon>
        <taxon>Nucleocytoviricota</taxon>
        <taxon>Megaviricetes</taxon>
        <taxon>Imitervirales</taxon>
        <taxon>Mimiviridae</taxon>
        <taxon>Megamimivirinae</taxon>
        <taxon>Tupanvirus</taxon>
        <taxon>Tupanvirus salinum</taxon>
    </lineage>
</organism>
<keyword evidence="4" id="KW-0342">GTP-binding</keyword>
<reference evidence="7" key="1">
    <citation type="submission" date="2017-01" db="EMBL/GenBank/DDBJ databases">
        <authorList>
            <person name="Assis F.L."/>
            <person name="Abrahao J.S."/>
            <person name="Silva L."/>
            <person name="Khalil J.B."/>
            <person name="Rodrigues R."/>
            <person name="Silva L.S."/>
            <person name="Arantes T."/>
            <person name="Boratto P."/>
            <person name="Andrade M."/>
            <person name="Kroon E.G."/>
            <person name="Ribeiro B."/>
            <person name="Bergier I."/>
            <person name="Seligmann H."/>
            <person name="Ghigo E."/>
            <person name="Colson P."/>
            <person name="Levasseur A."/>
            <person name="Raoult D."/>
            <person name="Scola B.L."/>
        </authorList>
    </citation>
    <scope>NUCLEOTIDE SEQUENCE</scope>
    <source>
        <strain evidence="7">Soda lake</strain>
    </source>
</reference>
<dbReference type="SMART" id="SM00174">
    <property type="entry name" value="RHO"/>
    <property type="match status" value="1"/>
</dbReference>
<dbReference type="InterPro" id="IPR050305">
    <property type="entry name" value="Small_GTPase_Rab"/>
</dbReference>
<dbReference type="Gene3D" id="3.40.50.300">
    <property type="entry name" value="P-loop containing nucleotide triphosphate hydrolases"/>
    <property type="match status" value="1"/>
</dbReference>
<dbReference type="GO" id="GO:0020002">
    <property type="term" value="C:host cell plasma membrane"/>
    <property type="evidence" value="ECO:0007669"/>
    <property type="project" value="UniProtKB-SubCell"/>
</dbReference>
<dbReference type="CDD" id="cd00154">
    <property type="entry name" value="Rab"/>
    <property type="match status" value="1"/>
</dbReference>
<name>A0A6N1NW88_9VIRU</name>
<dbReference type="SMART" id="SM00176">
    <property type="entry name" value="RAN"/>
    <property type="match status" value="1"/>
</dbReference>
<protein>
    <submittedName>
        <fullName evidence="7">Rab family small GTPase</fullName>
    </submittedName>
</protein>
<evidence type="ECO:0000256" key="4">
    <source>
        <dbReference type="ARBA" id="ARBA00023134"/>
    </source>
</evidence>
<proteinExistence type="predicted"/>
<dbReference type="EMBL" id="KY523104">
    <property type="protein sequence ID" value="QKU35523.1"/>
    <property type="molecule type" value="Genomic_DNA"/>
</dbReference>
<evidence type="ECO:0000256" key="5">
    <source>
        <dbReference type="ARBA" id="ARBA00023136"/>
    </source>
</evidence>
<dbReference type="PROSITE" id="PS51420">
    <property type="entry name" value="RHO"/>
    <property type="match status" value="1"/>
</dbReference>
<dbReference type="NCBIfam" id="TIGR00231">
    <property type="entry name" value="small_GTP"/>
    <property type="match status" value="1"/>
</dbReference>
<comment type="subcellular location">
    <subcellularLocation>
        <location evidence="2">Endomembrane system</location>
    </subcellularLocation>
    <subcellularLocation>
        <location evidence="1">Host cell membrane</location>
        <topology evidence="1">Lipid-anchor</topology>
        <orientation evidence="1">Cytoplasmic side</orientation>
    </subcellularLocation>
</comment>
<dbReference type="FunFam" id="3.40.50.300:FF:000586">
    <property type="entry name" value="Rab family GTPase"/>
    <property type="match status" value="1"/>
</dbReference>
<reference evidence="7" key="2">
    <citation type="journal article" date="2018" name="Nat. Commun.">
        <title>Tailed giant Tupanvirus possesses the most complete translational apparatus of the known virosphere.</title>
        <authorList>
            <person name="Abrahao J."/>
            <person name="Silva L."/>
            <person name="Silva L.S."/>
            <person name="Khalil J.Y.B."/>
            <person name="Rodrigues R."/>
            <person name="Arantes T."/>
            <person name="Assis F."/>
            <person name="Boratto P."/>
            <person name="Andrade M."/>
            <person name="Kroon E.G."/>
            <person name="Ribeiro B."/>
            <person name="Bergier I."/>
            <person name="Seligmann H."/>
            <person name="Ghigo E."/>
            <person name="Colson P."/>
            <person name="Levasseur A."/>
            <person name="Kroemer G."/>
            <person name="Raoult D."/>
            <person name="La Scola B."/>
        </authorList>
    </citation>
    <scope>NUCLEOTIDE SEQUENCE [LARGE SCALE GENOMIC DNA]</scope>
    <source>
        <strain evidence="7">Soda lake</strain>
    </source>
</reference>
<dbReference type="PRINTS" id="PR00449">
    <property type="entry name" value="RASTRNSFRMNG"/>
</dbReference>
<evidence type="ECO:0000256" key="6">
    <source>
        <dbReference type="ARBA" id="ARBA00023288"/>
    </source>
</evidence>
<dbReference type="InterPro" id="IPR005225">
    <property type="entry name" value="Small_GTP-bd"/>
</dbReference>
<keyword evidence="5" id="KW-0472">Membrane</keyword>
<dbReference type="RefSeq" id="YP_010782189.1">
    <property type="nucleotide sequence ID" value="NC_075039.1"/>
</dbReference>
<sequence length="193" mass="22145">MDEYDGIIKIIIAGESGVGKSALLTRYCDNNYSINYTSTIGVDFRTKILDINNKKVKLQIWDTAGQERFRSITSSYYRGANAVMLVFDLTSAYSFAKLELWMQQIKQYMPDDKHKILLVGNKCENSSATNVDRNMIKELCLKNNIEYIETSAKKNINVEEAFMKLVEQIIDNIPKKEITIELDKKKSRISCCN</sequence>
<dbReference type="PROSITE" id="PS51419">
    <property type="entry name" value="RAB"/>
    <property type="match status" value="1"/>
</dbReference>
<dbReference type="InterPro" id="IPR001806">
    <property type="entry name" value="Small_GTPase"/>
</dbReference>
<dbReference type="GeneID" id="80518953"/>
<dbReference type="KEGG" id="vg:80518953"/>
<dbReference type="PROSITE" id="PS51421">
    <property type="entry name" value="RAS"/>
    <property type="match status" value="1"/>
</dbReference>
<dbReference type="GO" id="GO:0005525">
    <property type="term" value="F:GTP binding"/>
    <property type="evidence" value="ECO:0007669"/>
    <property type="project" value="UniProtKB-KW"/>
</dbReference>